<proteinExistence type="predicted"/>
<keyword evidence="2" id="KW-0378">Hydrolase</keyword>
<accession>A0A8S5MFS9</accession>
<keyword evidence="2" id="KW-0645">Protease</keyword>
<feature type="compositionally biased region" description="Basic and acidic residues" evidence="1">
    <location>
        <begin position="56"/>
        <end position="89"/>
    </location>
</feature>
<feature type="compositionally biased region" description="Polar residues" evidence="1">
    <location>
        <begin position="29"/>
        <end position="40"/>
    </location>
</feature>
<reference evidence="2" key="1">
    <citation type="journal article" date="2021" name="Proc. Natl. Acad. Sci. U.S.A.">
        <title>A Catalog of Tens of Thousands of Viruses from Human Metagenomes Reveals Hidden Associations with Chronic Diseases.</title>
        <authorList>
            <person name="Tisza M.J."/>
            <person name="Buck C.B."/>
        </authorList>
    </citation>
    <scope>NUCLEOTIDE SEQUENCE</scope>
    <source>
        <strain evidence="2">Ct9P15</strain>
    </source>
</reference>
<sequence>MNDETTTGAENTNDAPAADQPAANPAAQSAGQESQPQTDKPATGMPETLLNTATETKPEEKQDGEKAPKDSEADKPAEGAPEKYEEFKAPEGTMLDAAVMQQFGEVAKELNLPQDKAQDVVNKMAPIMVQRQMEKIAGISKQWAEKSSNDPEIADHLNDIARIRDMFGKGSDGNLDPDIAEFINSPAGNHPGVLKLLARVGARFGEGGFPTGKPAPRQITAEDVYAV</sequence>
<protein>
    <submittedName>
        <fullName evidence="2">Putative protease</fullName>
    </submittedName>
</protein>
<dbReference type="EMBL" id="BK014892">
    <property type="protein sequence ID" value="DAD80927.1"/>
    <property type="molecule type" value="Genomic_DNA"/>
</dbReference>
<dbReference type="GO" id="GO:0006508">
    <property type="term" value="P:proteolysis"/>
    <property type="evidence" value="ECO:0007669"/>
    <property type="project" value="UniProtKB-KW"/>
</dbReference>
<feature type="compositionally biased region" description="Low complexity" evidence="1">
    <location>
        <begin position="13"/>
        <end position="28"/>
    </location>
</feature>
<feature type="compositionally biased region" description="Polar residues" evidence="1">
    <location>
        <begin position="1"/>
        <end position="12"/>
    </location>
</feature>
<evidence type="ECO:0000256" key="1">
    <source>
        <dbReference type="SAM" id="MobiDB-lite"/>
    </source>
</evidence>
<dbReference type="GO" id="GO:0008233">
    <property type="term" value="F:peptidase activity"/>
    <property type="evidence" value="ECO:0007669"/>
    <property type="project" value="UniProtKB-KW"/>
</dbReference>
<feature type="region of interest" description="Disordered" evidence="1">
    <location>
        <begin position="1"/>
        <end position="89"/>
    </location>
</feature>
<name>A0A8S5MFS9_9CAUD</name>
<evidence type="ECO:0000313" key="2">
    <source>
        <dbReference type="EMBL" id="DAD80927.1"/>
    </source>
</evidence>
<organism evidence="2">
    <name type="scientific">Podoviridae sp. ct9P15</name>
    <dbReference type="NCBI Taxonomy" id="2826543"/>
    <lineage>
        <taxon>Viruses</taxon>
        <taxon>Duplodnaviria</taxon>
        <taxon>Heunggongvirae</taxon>
        <taxon>Uroviricota</taxon>
        <taxon>Caudoviricetes</taxon>
    </lineage>
</organism>